<dbReference type="InterPro" id="IPR019734">
    <property type="entry name" value="TPR_rpt"/>
</dbReference>
<dbReference type="Gene3D" id="1.25.40.10">
    <property type="entry name" value="Tetratricopeptide repeat domain"/>
    <property type="match status" value="1"/>
</dbReference>
<evidence type="ECO:0000256" key="1">
    <source>
        <dbReference type="PROSITE-ProRule" id="PRU00339"/>
    </source>
</evidence>
<name>A0AAE8T1I2_BURCE</name>
<accession>A0AAE8T1I2</accession>
<proteinExistence type="predicted"/>
<gene>
    <name evidence="2" type="ORF">NCTC10661_01151</name>
</gene>
<comment type="caution">
    <text evidence="2">The sequence shown here is derived from an EMBL/GenBank/DDBJ whole genome shotgun (WGS) entry which is preliminary data.</text>
</comment>
<reference evidence="2 3" key="1">
    <citation type="submission" date="2018-06" db="EMBL/GenBank/DDBJ databases">
        <authorList>
            <consortium name="Pathogen Informatics"/>
            <person name="Doyle S."/>
        </authorList>
    </citation>
    <scope>NUCLEOTIDE SEQUENCE [LARGE SCALE GENOMIC DNA]</scope>
    <source>
        <strain evidence="2 3">NCTC10661</strain>
    </source>
</reference>
<keyword evidence="1" id="KW-0802">TPR repeat</keyword>
<protein>
    <submittedName>
        <fullName evidence="2">TPR repeat-containing protein</fullName>
    </submittedName>
</protein>
<feature type="repeat" description="TPR" evidence="1">
    <location>
        <begin position="42"/>
        <end position="75"/>
    </location>
</feature>
<dbReference type="PROSITE" id="PS50005">
    <property type="entry name" value="TPR"/>
    <property type="match status" value="1"/>
</dbReference>
<dbReference type="AlphaFoldDB" id="A0AAE8T1I2"/>
<dbReference type="Proteomes" id="UP000250416">
    <property type="component" value="Unassembled WGS sequence"/>
</dbReference>
<evidence type="ECO:0000313" key="2">
    <source>
        <dbReference type="EMBL" id="SPV15920.1"/>
    </source>
</evidence>
<dbReference type="Pfam" id="PF14559">
    <property type="entry name" value="TPR_19"/>
    <property type="match status" value="1"/>
</dbReference>
<evidence type="ECO:0000313" key="3">
    <source>
        <dbReference type="Proteomes" id="UP000250416"/>
    </source>
</evidence>
<dbReference type="SUPFAM" id="SSF48452">
    <property type="entry name" value="TPR-like"/>
    <property type="match status" value="1"/>
</dbReference>
<organism evidence="2 3">
    <name type="scientific">Burkholderia cepacia</name>
    <name type="common">Pseudomonas cepacia</name>
    <dbReference type="NCBI Taxonomy" id="292"/>
    <lineage>
        <taxon>Bacteria</taxon>
        <taxon>Pseudomonadati</taxon>
        <taxon>Pseudomonadota</taxon>
        <taxon>Betaproteobacteria</taxon>
        <taxon>Burkholderiales</taxon>
        <taxon>Burkholderiaceae</taxon>
        <taxon>Burkholderia</taxon>
        <taxon>Burkholderia cepacia complex</taxon>
    </lineage>
</organism>
<dbReference type="InterPro" id="IPR011990">
    <property type="entry name" value="TPR-like_helical_dom_sf"/>
</dbReference>
<sequence>MKLDPANRLALEATGIAAIRRNRPDAAVGIFEGMNRAYPDDAHVIANLAVAYRRTGRIDDAMQLYRRVKTLNPPLAQWLYDEELEGVATP</sequence>
<dbReference type="EMBL" id="UARD01000004">
    <property type="protein sequence ID" value="SPV15920.1"/>
    <property type="molecule type" value="Genomic_DNA"/>
</dbReference>